<evidence type="ECO:0000313" key="3">
    <source>
        <dbReference type="Proteomes" id="UP000829685"/>
    </source>
</evidence>
<keyword evidence="3" id="KW-1185">Reference proteome</keyword>
<dbReference type="AlphaFoldDB" id="A0A9Q0AIC5"/>
<protein>
    <submittedName>
        <fullName evidence="2">Uncharacterized protein</fullName>
    </submittedName>
</protein>
<accession>A0A9Q0AIC5</accession>
<dbReference type="Proteomes" id="UP000829685">
    <property type="component" value="Unassembled WGS sequence"/>
</dbReference>
<gene>
    <name evidence="2" type="ORF">JX265_012830</name>
</gene>
<reference evidence="2" key="1">
    <citation type="submission" date="2021-03" db="EMBL/GenBank/DDBJ databases">
        <title>Revisited historic fungal species revealed as producer of novel bioactive compounds through whole genome sequencing and comparative genomics.</title>
        <authorList>
            <person name="Vignolle G.A."/>
            <person name="Hochenegger N."/>
            <person name="Mach R.L."/>
            <person name="Mach-Aigner A.R."/>
            <person name="Javad Rahimi M."/>
            <person name="Salim K.A."/>
            <person name="Chan C.M."/>
            <person name="Lim L.B.L."/>
            <person name="Cai F."/>
            <person name="Druzhinina I.S."/>
            <person name="U'Ren J.M."/>
            <person name="Derntl C."/>
        </authorList>
    </citation>
    <scope>NUCLEOTIDE SEQUENCE</scope>
    <source>
        <strain evidence="2">TUCIM 5799</strain>
    </source>
</reference>
<evidence type="ECO:0000256" key="1">
    <source>
        <dbReference type="SAM" id="MobiDB-lite"/>
    </source>
</evidence>
<dbReference type="EMBL" id="JAFIMR010000058">
    <property type="protein sequence ID" value="KAI1853074.1"/>
    <property type="molecule type" value="Genomic_DNA"/>
</dbReference>
<evidence type="ECO:0000313" key="2">
    <source>
        <dbReference type="EMBL" id="KAI1853074.1"/>
    </source>
</evidence>
<organism evidence="2 3">
    <name type="scientific">Neoarthrinium moseri</name>
    <dbReference type="NCBI Taxonomy" id="1658444"/>
    <lineage>
        <taxon>Eukaryota</taxon>
        <taxon>Fungi</taxon>
        <taxon>Dikarya</taxon>
        <taxon>Ascomycota</taxon>
        <taxon>Pezizomycotina</taxon>
        <taxon>Sordariomycetes</taxon>
        <taxon>Xylariomycetidae</taxon>
        <taxon>Amphisphaeriales</taxon>
        <taxon>Apiosporaceae</taxon>
        <taxon>Neoarthrinium</taxon>
    </lineage>
</organism>
<proteinExistence type="predicted"/>
<comment type="caution">
    <text evidence="2">The sequence shown here is derived from an EMBL/GenBank/DDBJ whole genome shotgun (WGS) entry which is preliminary data.</text>
</comment>
<feature type="region of interest" description="Disordered" evidence="1">
    <location>
        <begin position="123"/>
        <end position="157"/>
    </location>
</feature>
<name>A0A9Q0AIC5_9PEZI</name>
<sequence>MRRFLRTAVGRWDLHGPAWRPAAALMRRYSEVAGLYGATRCAPDFEDDEDRSDYRLWCTRDGRGSWVPFPFDPQSKPYVDWSWWHLDQWMQSRGERMRHKCNADWETDSDVSSFQLNADALPLPAPQGRRGRVCQAEEDPSLPDRDPPAPRPVRPLPRPVVYGAQILERGKASPRPRDGRRVWRRPRPDVPAFCLQVAGACAGRG</sequence>